<evidence type="ECO:0000256" key="3">
    <source>
        <dbReference type="ARBA" id="ARBA00012438"/>
    </source>
</evidence>
<keyword evidence="4" id="KW-0597">Phosphoprotein</keyword>
<name>A0A7Z2T7I4_9VIBR</name>
<dbReference type="Pfam" id="PF02518">
    <property type="entry name" value="HATPase_c"/>
    <property type="match status" value="1"/>
</dbReference>
<organism evidence="12 13">
    <name type="scientific">Vibrio astriarenae</name>
    <dbReference type="NCBI Taxonomy" id="1481923"/>
    <lineage>
        <taxon>Bacteria</taxon>
        <taxon>Pseudomonadati</taxon>
        <taxon>Pseudomonadota</taxon>
        <taxon>Gammaproteobacteria</taxon>
        <taxon>Vibrionales</taxon>
        <taxon>Vibrionaceae</taxon>
        <taxon>Vibrio</taxon>
    </lineage>
</organism>
<comment type="subcellular location">
    <subcellularLocation>
        <location evidence="2">Membrane</location>
        <topology evidence="2">Multi-pass membrane protein</topology>
    </subcellularLocation>
</comment>
<dbReference type="GO" id="GO:0016020">
    <property type="term" value="C:membrane"/>
    <property type="evidence" value="ECO:0007669"/>
    <property type="project" value="UniProtKB-SubCell"/>
</dbReference>
<dbReference type="SMART" id="SM00387">
    <property type="entry name" value="HATPase_c"/>
    <property type="match status" value="1"/>
</dbReference>
<dbReference type="RefSeq" id="WP_164650546.1">
    <property type="nucleotide sequence ID" value="NZ_CP047476.1"/>
</dbReference>
<accession>A0A7Z2T7I4</accession>
<dbReference type="Pfam" id="PF00512">
    <property type="entry name" value="HisKA"/>
    <property type="match status" value="1"/>
</dbReference>
<proteinExistence type="predicted"/>
<sequence length="426" mass="48399">MTRHFFANTHSLTGRLAWFFALFSVVIGVLCYVLIAASLYYAEDRVSERRINIDRDDAIAYFNLFPKAKSVQLDSLTSAYSSIESVPAEFRELLMGKDTFLDETGSDPESHMIYMDNFYTEGEQRKVIVISLVDRVEMTQKEFIFVVCIALALVSILLVVFGILLNRLSTRLIEPVSQLSNQLHRHEGDTSKQFSVSNNAASEFQLLSKQLNEYRTQVNTLLKREQAFARYASHELRTPLTVMKGSSSLLSRSEHSAFEQRQIDRIKEATENMSGMVDALLSLVRYERNQDDTPLRVIEKQEIEYILRQNQAQADQKQIEFKTLYEGSPETKASSAVINILLSNMIRNAIAASQEGEVVVSIDSSKLEVIDQGRGLDEDSGSKEEATEGHGLGLLIIHDLCERYQWQFTLQNAQQQGCIATIYFQR</sequence>
<feature type="transmembrane region" description="Helical" evidence="10">
    <location>
        <begin position="143"/>
        <end position="165"/>
    </location>
</feature>
<evidence type="ECO:0000256" key="10">
    <source>
        <dbReference type="SAM" id="Phobius"/>
    </source>
</evidence>
<dbReference type="SUPFAM" id="SSF55874">
    <property type="entry name" value="ATPase domain of HSP90 chaperone/DNA topoisomerase II/histidine kinase"/>
    <property type="match status" value="1"/>
</dbReference>
<evidence type="ECO:0000256" key="1">
    <source>
        <dbReference type="ARBA" id="ARBA00000085"/>
    </source>
</evidence>
<keyword evidence="7 12" id="KW-0418">Kinase</keyword>
<reference evidence="12 13" key="1">
    <citation type="submission" date="2020-01" db="EMBL/GenBank/DDBJ databases">
        <title>Whole genome and functional gene identification of agarase of Vibrio HN897.</title>
        <authorList>
            <person name="Liu Y."/>
            <person name="Zhao Z."/>
        </authorList>
    </citation>
    <scope>NUCLEOTIDE SEQUENCE [LARGE SCALE GENOMIC DNA]</scope>
    <source>
        <strain evidence="12 13">HN897</strain>
    </source>
</reference>
<evidence type="ECO:0000256" key="7">
    <source>
        <dbReference type="ARBA" id="ARBA00022777"/>
    </source>
</evidence>
<dbReference type="Gene3D" id="3.30.565.10">
    <property type="entry name" value="Histidine kinase-like ATPase, C-terminal domain"/>
    <property type="match status" value="1"/>
</dbReference>
<protein>
    <recommendedName>
        <fullName evidence="3">histidine kinase</fullName>
        <ecNumber evidence="3">2.7.13.3</ecNumber>
    </recommendedName>
</protein>
<evidence type="ECO:0000259" key="11">
    <source>
        <dbReference type="PROSITE" id="PS50109"/>
    </source>
</evidence>
<dbReference type="EC" id="2.7.13.3" evidence="3"/>
<feature type="domain" description="Histidine kinase" evidence="11">
    <location>
        <begin position="231"/>
        <end position="426"/>
    </location>
</feature>
<dbReference type="GO" id="GO:0000155">
    <property type="term" value="F:phosphorelay sensor kinase activity"/>
    <property type="evidence" value="ECO:0007669"/>
    <property type="project" value="InterPro"/>
</dbReference>
<dbReference type="PROSITE" id="PS50109">
    <property type="entry name" value="HIS_KIN"/>
    <property type="match status" value="1"/>
</dbReference>
<feature type="transmembrane region" description="Helical" evidence="10">
    <location>
        <begin position="16"/>
        <end position="42"/>
    </location>
</feature>
<dbReference type="CDD" id="cd00082">
    <property type="entry name" value="HisKA"/>
    <property type="match status" value="1"/>
</dbReference>
<dbReference type="AlphaFoldDB" id="A0A7Z2T7I4"/>
<evidence type="ECO:0000256" key="9">
    <source>
        <dbReference type="ARBA" id="ARBA00023136"/>
    </source>
</evidence>
<keyword evidence="8 10" id="KW-1133">Transmembrane helix</keyword>
<dbReference type="PANTHER" id="PTHR45528">
    <property type="entry name" value="SENSOR HISTIDINE KINASE CPXA"/>
    <property type="match status" value="1"/>
</dbReference>
<dbReference type="Gene3D" id="1.10.287.130">
    <property type="match status" value="1"/>
</dbReference>
<evidence type="ECO:0000256" key="6">
    <source>
        <dbReference type="ARBA" id="ARBA00022692"/>
    </source>
</evidence>
<dbReference type="InterPro" id="IPR050398">
    <property type="entry name" value="HssS/ArlS-like"/>
</dbReference>
<dbReference type="KEGG" id="vas:GT360_19165"/>
<keyword evidence="6 10" id="KW-0812">Transmembrane</keyword>
<comment type="catalytic activity">
    <reaction evidence="1">
        <text>ATP + protein L-histidine = ADP + protein N-phospho-L-histidine.</text>
        <dbReference type="EC" id="2.7.13.3"/>
    </reaction>
</comment>
<dbReference type="InterPro" id="IPR003594">
    <property type="entry name" value="HATPase_dom"/>
</dbReference>
<dbReference type="Proteomes" id="UP000464262">
    <property type="component" value="Chromosome 2"/>
</dbReference>
<dbReference type="PANTHER" id="PTHR45528:SF12">
    <property type="entry name" value="SENSOR HISTIDINE KINASE ARSS"/>
    <property type="match status" value="1"/>
</dbReference>
<dbReference type="EMBL" id="CP047476">
    <property type="protein sequence ID" value="QIA65647.1"/>
    <property type="molecule type" value="Genomic_DNA"/>
</dbReference>
<keyword evidence="5" id="KW-0808">Transferase</keyword>
<evidence type="ECO:0000313" key="13">
    <source>
        <dbReference type="Proteomes" id="UP000464262"/>
    </source>
</evidence>
<evidence type="ECO:0000256" key="4">
    <source>
        <dbReference type="ARBA" id="ARBA00022553"/>
    </source>
</evidence>
<dbReference type="InterPro" id="IPR036890">
    <property type="entry name" value="HATPase_C_sf"/>
</dbReference>
<dbReference type="SMART" id="SM00388">
    <property type="entry name" value="HisKA"/>
    <property type="match status" value="1"/>
</dbReference>
<evidence type="ECO:0000256" key="8">
    <source>
        <dbReference type="ARBA" id="ARBA00022989"/>
    </source>
</evidence>
<gene>
    <name evidence="12" type="ORF">GT360_19165</name>
</gene>
<dbReference type="SUPFAM" id="SSF47384">
    <property type="entry name" value="Homodimeric domain of signal transducing histidine kinase"/>
    <property type="match status" value="1"/>
</dbReference>
<evidence type="ECO:0000256" key="5">
    <source>
        <dbReference type="ARBA" id="ARBA00022679"/>
    </source>
</evidence>
<dbReference type="InterPro" id="IPR005467">
    <property type="entry name" value="His_kinase_dom"/>
</dbReference>
<keyword evidence="9 10" id="KW-0472">Membrane</keyword>
<dbReference type="InterPro" id="IPR036097">
    <property type="entry name" value="HisK_dim/P_sf"/>
</dbReference>
<dbReference type="InterPro" id="IPR003661">
    <property type="entry name" value="HisK_dim/P_dom"/>
</dbReference>
<keyword evidence="13" id="KW-1185">Reference proteome</keyword>
<evidence type="ECO:0000256" key="2">
    <source>
        <dbReference type="ARBA" id="ARBA00004141"/>
    </source>
</evidence>
<evidence type="ECO:0000313" key="12">
    <source>
        <dbReference type="EMBL" id="QIA65647.1"/>
    </source>
</evidence>